<evidence type="ECO:0000259" key="4">
    <source>
        <dbReference type="PROSITE" id="PS50949"/>
    </source>
</evidence>
<evidence type="ECO:0000313" key="5">
    <source>
        <dbReference type="EMBL" id="HIX58377.1"/>
    </source>
</evidence>
<dbReference type="Gene3D" id="1.20.120.530">
    <property type="entry name" value="GntR ligand-binding domain-like"/>
    <property type="match status" value="1"/>
</dbReference>
<evidence type="ECO:0000256" key="3">
    <source>
        <dbReference type="ARBA" id="ARBA00023163"/>
    </source>
</evidence>
<accession>A0A9D1WGF8</accession>
<evidence type="ECO:0000256" key="1">
    <source>
        <dbReference type="ARBA" id="ARBA00023015"/>
    </source>
</evidence>
<dbReference type="PRINTS" id="PR00035">
    <property type="entry name" value="HTHGNTR"/>
</dbReference>
<keyword evidence="3" id="KW-0804">Transcription</keyword>
<dbReference type="Pfam" id="PF07729">
    <property type="entry name" value="FCD"/>
    <property type="match status" value="1"/>
</dbReference>
<dbReference type="PANTHER" id="PTHR43537">
    <property type="entry name" value="TRANSCRIPTIONAL REGULATOR, GNTR FAMILY"/>
    <property type="match status" value="1"/>
</dbReference>
<dbReference type="SMART" id="SM00345">
    <property type="entry name" value="HTH_GNTR"/>
    <property type="match status" value="1"/>
</dbReference>
<reference evidence="5" key="2">
    <citation type="submission" date="2021-04" db="EMBL/GenBank/DDBJ databases">
        <authorList>
            <person name="Gilroy R."/>
        </authorList>
    </citation>
    <scope>NUCLEOTIDE SEQUENCE</scope>
    <source>
        <strain evidence="5">ChiSjej1B19-8411</strain>
    </source>
</reference>
<dbReference type="InterPro" id="IPR011711">
    <property type="entry name" value="GntR_C"/>
</dbReference>
<dbReference type="SUPFAM" id="SSF48008">
    <property type="entry name" value="GntR ligand-binding domain-like"/>
    <property type="match status" value="1"/>
</dbReference>
<dbReference type="SMART" id="SM00895">
    <property type="entry name" value="FCD"/>
    <property type="match status" value="1"/>
</dbReference>
<proteinExistence type="predicted"/>
<reference evidence="5" key="1">
    <citation type="journal article" date="2021" name="PeerJ">
        <title>Extensive microbial diversity within the chicken gut microbiome revealed by metagenomics and culture.</title>
        <authorList>
            <person name="Gilroy R."/>
            <person name="Ravi A."/>
            <person name="Getino M."/>
            <person name="Pursley I."/>
            <person name="Horton D.L."/>
            <person name="Alikhan N.F."/>
            <person name="Baker D."/>
            <person name="Gharbi K."/>
            <person name="Hall N."/>
            <person name="Watson M."/>
            <person name="Adriaenssens E.M."/>
            <person name="Foster-Nyarko E."/>
            <person name="Jarju S."/>
            <person name="Secka A."/>
            <person name="Antonio M."/>
            <person name="Oren A."/>
            <person name="Chaudhuri R.R."/>
            <person name="La Ragione R."/>
            <person name="Hildebrand F."/>
            <person name="Pallen M.J."/>
        </authorList>
    </citation>
    <scope>NUCLEOTIDE SEQUENCE</scope>
    <source>
        <strain evidence="5">ChiSjej1B19-8411</strain>
    </source>
</reference>
<organism evidence="5 6">
    <name type="scientific">Candidatus Blautia gallistercoris</name>
    <dbReference type="NCBI Taxonomy" id="2838490"/>
    <lineage>
        <taxon>Bacteria</taxon>
        <taxon>Bacillati</taxon>
        <taxon>Bacillota</taxon>
        <taxon>Clostridia</taxon>
        <taxon>Lachnospirales</taxon>
        <taxon>Lachnospiraceae</taxon>
        <taxon>Blautia</taxon>
    </lineage>
</organism>
<protein>
    <submittedName>
        <fullName evidence="5">FadR family transcriptional regulator</fullName>
    </submittedName>
</protein>
<comment type="caution">
    <text evidence="5">The sequence shown here is derived from an EMBL/GenBank/DDBJ whole genome shotgun (WGS) entry which is preliminary data.</text>
</comment>
<sequence length="225" mass="25864">MKLERVNVTNQVIAYLKKNIEEGAWKVGEKIPSENQLTKELGVSRASVRTAIQHLTGIGVLESVHGKGTYLLDADAESWQSREDMITAKDCEDIEKVLEFRQIVEPEACYLAVLRSRQELIPILEEHLEEMKRNQGNKRRFVSADMEYHKAICKASGNSLLAKTMTRVFKETVRYHEQMNDIFGYREGIRYHTSLLAAIRANDAVLAKELMYEHLQNGKDQLRKN</sequence>
<name>A0A9D1WGF8_9FIRM</name>
<keyword evidence="1" id="KW-0805">Transcription regulation</keyword>
<dbReference type="InterPro" id="IPR008920">
    <property type="entry name" value="TF_FadR/GntR_C"/>
</dbReference>
<dbReference type="PANTHER" id="PTHR43537:SF5">
    <property type="entry name" value="UXU OPERON TRANSCRIPTIONAL REGULATOR"/>
    <property type="match status" value="1"/>
</dbReference>
<dbReference type="Pfam" id="PF00392">
    <property type="entry name" value="GntR"/>
    <property type="match status" value="1"/>
</dbReference>
<evidence type="ECO:0000256" key="2">
    <source>
        <dbReference type="ARBA" id="ARBA00023125"/>
    </source>
</evidence>
<dbReference type="Gene3D" id="1.10.10.10">
    <property type="entry name" value="Winged helix-like DNA-binding domain superfamily/Winged helix DNA-binding domain"/>
    <property type="match status" value="1"/>
</dbReference>
<evidence type="ECO:0000313" key="6">
    <source>
        <dbReference type="Proteomes" id="UP000886817"/>
    </source>
</evidence>
<dbReference type="InterPro" id="IPR036390">
    <property type="entry name" value="WH_DNA-bd_sf"/>
</dbReference>
<dbReference type="CDD" id="cd07377">
    <property type="entry name" value="WHTH_GntR"/>
    <property type="match status" value="1"/>
</dbReference>
<dbReference type="InterPro" id="IPR000524">
    <property type="entry name" value="Tscrpt_reg_HTH_GntR"/>
</dbReference>
<gene>
    <name evidence="5" type="ORF">IAA45_01490</name>
</gene>
<dbReference type="InterPro" id="IPR036388">
    <property type="entry name" value="WH-like_DNA-bd_sf"/>
</dbReference>
<dbReference type="GO" id="GO:0003700">
    <property type="term" value="F:DNA-binding transcription factor activity"/>
    <property type="evidence" value="ECO:0007669"/>
    <property type="project" value="InterPro"/>
</dbReference>
<feature type="domain" description="HTH gntR-type" evidence="4">
    <location>
        <begin position="6"/>
        <end position="74"/>
    </location>
</feature>
<dbReference type="SUPFAM" id="SSF46785">
    <property type="entry name" value="Winged helix' DNA-binding domain"/>
    <property type="match status" value="1"/>
</dbReference>
<dbReference type="GO" id="GO:0003677">
    <property type="term" value="F:DNA binding"/>
    <property type="evidence" value="ECO:0007669"/>
    <property type="project" value="UniProtKB-KW"/>
</dbReference>
<dbReference type="AlphaFoldDB" id="A0A9D1WGF8"/>
<dbReference type="PROSITE" id="PS50949">
    <property type="entry name" value="HTH_GNTR"/>
    <property type="match status" value="1"/>
</dbReference>
<keyword evidence="2" id="KW-0238">DNA-binding</keyword>
<dbReference type="EMBL" id="DXEX01000040">
    <property type="protein sequence ID" value="HIX58377.1"/>
    <property type="molecule type" value="Genomic_DNA"/>
</dbReference>
<dbReference type="Proteomes" id="UP000886817">
    <property type="component" value="Unassembled WGS sequence"/>
</dbReference>